<protein>
    <submittedName>
        <fullName evidence="3">DNA-binding transcriptional MerR regulator</fullName>
    </submittedName>
</protein>
<evidence type="ECO:0000259" key="2">
    <source>
        <dbReference type="PROSITE" id="PS50937"/>
    </source>
</evidence>
<comment type="caution">
    <text evidence="3">The sequence shown here is derived from an EMBL/GenBank/DDBJ whole genome shotgun (WGS) entry which is preliminary data.</text>
</comment>
<dbReference type="SMART" id="SM00422">
    <property type="entry name" value="HTH_MERR"/>
    <property type="match status" value="1"/>
</dbReference>
<evidence type="ECO:0000256" key="1">
    <source>
        <dbReference type="ARBA" id="ARBA00023125"/>
    </source>
</evidence>
<evidence type="ECO:0000313" key="4">
    <source>
        <dbReference type="Proteomes" id="UP000614915"/>
    </source>
</evidence>
<sequence>MSAGRMQIGEAAERVGLSIRTIRHYEDAGLVVPSARSEGGFRLYTEPDLDRLRVVKRMKPLGFTLEEMRDLLTILDALSTAEGEDRAVLQDRLAMFHTAAQNRVEALREQLATAEGFAQQIQDHIHQHG</sequence>
<evidence type="ECO:0000313" key="3">
    <source>
        <dbReference type="EMBL" id="MBG6064525.1"/>
    </source>
</evidence>
<dbReference type="Proteomes" id="UP000614915">
    <property type="component" value="Unassembled WGS sequence"/>
</dbReference>
<dbReference type="PROSITE" id="PS50937">
    <property type="entry name" value="HTH_MERR_2"/>
    <property type="match status" value="1"/>
</dbReference>
<reference evidence="3 4" key="1">
    <citation type="submission" date="2020-11" db="EMBL/GenBank/DDBJ databases">
        <title>Sequencing the genomes of 1000 actinobacteria strains.</title>
        <authorList>
            <person name="Klenk H.-P."/>
        </authorList>
    </citation>
    <scope>NUCLEOTIDE SEQUENCE [LARGE SCALE GENOMIC DNA]</scope>
    <source>
        <strain evidence="3 4">DSM 101692</strain>
    </source>
</reference>
<dbReference type="RefSeq" id="WP_231396169.1">
    <property type="nucleotide sequence ID" value="NZ_CP108567.1"/>
</dbReference>
<dbReference type="Pfam" id="PF13411">
    <property type="entry name" value="MerR_1"/>
    <property type="match status" value="1"/>
</dbReference>
<name>A0ABS0JBV2_9ACTN</name>
<dbReference type="PRINTS" id="PR00040">
    <property type="entry name" value="HTHMERR"/>
</dbReference>
<dbReference type="PANTHER" id="PTHR30204">
    <property type="entry name" value="REDOX-CYCLING DRUG-SENSING TRANSCRIPTIONAL ACTIVATOR SOXR"/>
    <property type="match status" value="1"/>
</dbReference>
<dbReference type="PANTHER" id="PTHR30204:SF93">
    <property type="entry name" value="HTH MERR-TYPE DOMAIN-CONTAINING PROTEIN"/>
    <property type="match status" value="1"/>
</dbReference>
<dbReference type="Gene3D" id="1.10.1660.10">
    <property type="match status" value="1"/>
</dbReference>
<dbReference type="GO" id="GO:0003677">
    <property type="term" value="F:DNA binding"/>
    <property type="evidence" value="ECO:0007669"/>
    <property type="project" value="UniProtKB-KW"/>
</dbReference>
<accession>A0ABS0JBV2</accession>
<dbReference type="SUPFAM" id="SSF46955">
    <property type="entry name" value="Putative DNA-binding domain"/>
    <property type="match status" value="1"/>
</dbReference>
<dbReference type="InterPro" id="IPR000551">
    <property type="entry name" value="MerR-type_HTH_dom"/>
</dbReference>
<dbReference type="InterPro" id="IPR009061">
    <property type="entry name" value="DNA-bd_dom_put_sf"/>
</dbReference>
<keyword evidence="4" id="KW-1185">Reference proteome</keyword>
<organism evidence="3 4">
    <name type="scientific">Micromonospora ureilytica</name>
    <dbReference type="NCBI Taxonomy" id="709868"/>
    <lineage>
        <taxon>Bacteria</taxon>
        <taxon>Bacillati</taxon>
        <taxon>Actinomycetota</taxon>
        <taxon>Actinomycetes</taxon>
        <taxon>Micromonosporales</taxon>
        <taxon>Micromonosporaceae</taxon>
        <taxon>Micromonospora</taxon>
    </lineage>
</organism>
<dbReference type="InterPro" id="IPR047057">
    <property type="entry name" value="MerR_fam"/>
</dbReference>
<dbReference type="PROSITE" id="PS00552">
    <property type="entry name" value="HTH_MERR_1"/>
    <property type="match status" value="1"/>
</dbReference>
<gene>
    <name evidence="3" type="ORF">IW248_000812</name>
</gene>
<feature type="domain" description="HTH merR-type" evidence="2">
    <location>
        <begin position="5"/>
        <end position="74"/>
    </location>
</feature>
<keyword evidence="1 3" id="KW-0238">DNA-binding</keyword>
<proteinExistence type="predicted"/>
<dbReference type="EMBL" id="JADOTX010000001">
    <property type="protein sequence ID" value="MBG6064525.1"/>
    <property type="molecule type" value="Genomic_DNA"/>
</dbReference>